<dbReference type="SUPFAM" id="SSF50978">
    <property type="entry name" value="WD40 repeat-like"/>
    <property type="match status" value="1"/>
</dbReference>
<dbReference type="InterPro" id="IPR036322">
    <property type="entry name" value="WD40_repeat_dom_sf"/>
</dbReference>
<dbReference type="GO" id="GO:0005829">
    <property type="term" value="C:cytosol"/>
    <property type="evidence" value="ECO:0007669"/>
    <property type="project" value="TreeGrafter"/>
</dbReference>
<dbReference type="PANTHER" id="PTHR22746">
    <property type="entry name" value="RAB6A-GEF COMPLEX PARTNER PROTEIN 1"/>
    <property type="match status" value="1"/>
</dbReference>
<accession>S8E1C9</accession>
<dbReference type="OrthoDB" id="67540at2759"/>
<dbReference type="InterPro" id="IPR040096">
    <property type="entry name" value="Ric1"/>
</dbReference>
<sequence>MYMAYGWPQVIPVESSDSTRRIVYLKVISRVLLVVLPAHLELWSSSQHRVRLGKYVRKPESIGNEGENLQAIWSPDSKLIAVLTSQFYLHIFKVQITGKKINTFGKQPTGLFLASVSLVLSERVPFANSYVTFCGAFFLQGRANDELGSHHLGNGLISGATQSTIRPIDPNHFVAKPAAVVHLEFSIAFRMLVVLSSDGEIALYSVSKKGLKHTESILLKVKLASRDAVCSAVAPAQQILAVGTRKGSVELYDLANSASLIRSVSLHDWG</sequence>
<keyword evidence="2" id="KW-1185">Reference proteome</keyword>
<reference evidence="1 2" key="1">
    <citation type="journal article" date="2013" name="BMC Genomics">
        <title>The miniature genome of a carnivorous plant Genlisea aurea contains a low number of genes and short non-coding sequences.</title>
        <authorList>
            <person name="Leushkin E.V."/>
            <person name="Sutormin R.A."/>
            <person name="Nabieva E.R."/>
            <person name="Penin A.A."/>
            <person name="Kondrashov A.S."/>
            <person name="Logacheva M.D."/>
        </authorList>
    </citation>
    <scope>NUCLEOTIDE SEQUENCE [LARGE SCALE GENOMIC DNA]</scope>
</reference>
<gene>
    <name evidence="1" type="ORF">M569_05322</name>
</gene>
<name>S8E1C9_9LAMI</name>
<organism evidence="1 2">
    <name type="scientific">Genlisea aurea</name>
    <dbReference type="NCBI Taxonomy" id="192259"/>
    <lineage>
        <taxon>Eukaryota</taxon>
        <taxon>Viridiplantae</taxon>
        <taxon>Streptophyta</taxon>
        <taxon>Embryophyta</taxon>
        <taxon>Tracheophyta</taxon>
        <taxon>Spermatophyta</taxon>
        <taxon>Magnoliopsida</taxon>
        <taxon>eudicotyledons</taxon>
        <taxon>Gunneridae</taxon>
        <taxon>Pentapetalae</taxon>
        <taxon>asterids</taxon>
        <taxon>lamiids</taxon>
        <taxon>Lamiales</taxon>
        <taxon>Lentibulariaceae</taxon>
        <taxon>Genlisea</taxon>
    </lineage>
</organism>
<dbReference type="GO" id="GO:0000139">
    <property type="term" value="C:Golgi membrane"/>
    <property type="evidence" value="ECO:0007669"/>
    <property type="project" value="TreeGrafter"/>
</dbReference>
<evidence type="ECO:0000313" key="2">
    <source>
        <dbReference type="Proteomes" id="UP000015453"/>
    </source>
</evidence>
<dbReference type="PANTHER" id="PTHR22746:SF10">
    <property type="entry name" value="GUANINE NUCLEOTIDE EXCHANGE FACTOR SUBUNIT RIC1"/>
    <property type="match status" value="1"/>
</dbReference>
<protein>
    <recommendedName>
        <fullName evidence="3">Anaphase-promoting complex subunit 4 WD40 domain-containing protein</fullName>
    </recommendedName>
</protein>
<dbReference type="Proteomes" id="UP000015453">
    <property type="component" value="Unassembled WGS sequence"/>
</dbReference>
<comment type="caution">
    <text evidence="1">The sequence shown here is derived from an EMBL/GenBank/DDBJ whole genome shotgun (WGS) entry which is preliminary data.</text>
</comment>
<dbReference type="GO" id="GO:0006886">
    <property type="term" value="P:intracellular protein transport"/>
    <property type="evidence" value="ECO:0007669"/>
    <property type="project" value="InterPro"/>
</dbReference>
<dbReference type="InterPro" id="IPR015943">
    <property type="entry name" value="WD40/YVTN_repeat-like_dom_sf"/>
</dbReference>
<dbReference type="Gene3D" id="2.130.10.10">
    <property type="entry name" value="YVTN repeat-like/Quinoprotein amine dehydrogenase"/>
    <property type="match status" value="1"/>
</dbReference>
<evidence type="ECO:0008006" key="3">
    <source>
        <dbReference type="Google" id="ProtNLM"/>
    </source>
</evidence>
<dbReference type="GO" id="GO:0034066">
    <property type="term" value="C:Ric1-Rgp1 guanyl-nucleotide exchange factor complex"/>
    <property type="evidence" value="ECO:0007669"/>
    <property type="project" value="InterPro"/>
</dbReference>
<proteinExistence type="predicted"/>
<dbReference type="AlphaFoldDB" id="S8E1C9"/>
<dbReference type="EMBL" id="AUSU01002119">
    <property type="protein sequence ID" value="EPS69443.1"/>
    <property type="molecule type" value="Genomic_DNA"/>
</dbReference>
<evidence type="ECO:0000313" key="1">
    <source>
        <dbReference type="EMBL" id="EPS69443.1"/>
    </source>
</evidence>
<dbReference type="GO" id="GO:0042147">
    <property type="term" value="P:retrograde transport, endosome to Golgi"/>
    <property type="evidence" value="ECO:0007669"/>
    <property type="project" value="TreeGrafter"/>
</dbReference>